<comment type="function">
    <text evidence="9">Catalyzes the ATP-dependent phosphorylation of N-acetyl-L-glutamate.</text>
</comment>
<dbReference type="Gene3D" id="3.40.1160.10">
    <property type="entry name" value="Acetylglutamate kinase-like"/>
    <property type="match status" value="1"/>
</dbReference>
<evidence type="ECO:0000256" key="1">
    <source>
        <dbReference type="ARBA" id="ARBA00004828"/>
    </source>
</evidence>
<dbReference type="PANTHER" id="PTHR23342">
    <property type="entry name" value="N-ACETYLGLUTAMATE SYNTHASE"/>
    <property type="match status" value="1"/>
</dbReference>
<keyword evidence="4 9" id="KW-0808">Transferase</keyword>
<dbReference type="GO" id="GO:0005524">
    <property type="term" value="F:ATP binding"/>
    <property type="evidence" value="ECO:0007669"/>
    <property type="project" value="UniProtKB-UniRule"/>
</dbReference>
<feature type="binding site" evidence="9">
    <location>
        <position position="62"/>
    </location>
    <ligand>
        <name>substrate</name>
    </ligand>
</feature>
<sequence>METLHVVKIGGNIVNDEKKLDKFLSTFIQLNSPKILVHGGGSSASDLCQKLDIPIQMINGRRITDEPALDVAVMVYAGLINKKIVARLQGQSCNALGLSGADLNIIPAEKRTGTEIDYGFVGDIHADSINTHFITRLLDEQVIPAISAITHDTKGQLLNTNADTIASTLSVALSDKYEVELTYCFEKNGVLHDEDDEKTLIKTLEYDAFENLKQKKVIHEGMIPKLDTAFEALNKYVQRVQIKHANNLLKDIGTKLSL</sequence>
<dbReference type="RefSeq" id="WP_095606792.1">
    <property type="nucleotide sequence ID" value="NZ_NSKE01000007.1"/>
</dbReference>
<keyword evidence="6 9" id="KW-0418">Kinase</keyword>
<evidence type="ECO:0000256" key="2">
    <source>
        <dbReference type="ARBA" id="ARBA00022571"/>
    </source>
</evidence>
<evidence type="ECO:0000256" key="6">
    <source>
        <dbReference type="ARBA" id="ARBA00022777"/>
    </source>
</evidence>
<dbReference type="NCBIfam" id="TIGR00761">
    <property type="entry name" value="argB"/>
    <property type="match status" value="1"/>
</dbReference>
<feature type="site" description="Transition state stabilizer" evidence="9">
    <location>
        <position position="225"/>
    </location>
</feature>
<evidence type="ECO:0000259" key="10">
    <source>
        <dbReference type="Pfam" id="PF00696"/>
    </source>
</evidence>
<dbReference type="AlphaFoldDB" id="A0A2A2G7K8"/>
<keyword evidence="12" id="KW-1185">Reference proteome</keyword>
<proteinExistence type="inferred from homology"/>
<evidence type="ECO:0000256" key="9">
    <source>
        <dbReference type="HAMAP-Rule" id="MF_00082"/>
    </source>
</evidence>
<evidence type="ECO:0000256" key="8">
    <source>
        <dbReference type="ARBA" id="ARBA00048141"/>
    </source>
</evidence>
<feature type="binding site" evidence="9">
    <location>
        <position position="159"/>
    </location>
    <ligand>
        <name>substrate</name>
    </ligand>
</feature>
<comment type="subcellular location">
    <subcellularLocation>
        <location evidence="9">Cytoplasm</location>
    </subcellularLocation>
</comment>
<keyword evidence="7 9" id="KW-0067">ATP-binding</keyword>
<comment type="catalytic activity">
    <reaction evidence="8 9">
        <text>N-acetyl-L-glutamate + ATP = N-acetyl-L-glutamyl 5-phosphate + ADP</text>
        <dbReference type="Rhea" id="RHEA:14629"/>
        <dbReference type="ChEBI" id="CHEBI:30616"/>
        <dbReference type="ChEBI" id="CHEBI:44337"/>
        <dbReference type="ChEBI" id="CHEBI:57936"/>
        <dbReference type="ChEBI" id="CHEBI:456216"/>
        <dbReference type="EC" id="2.7.2.8"/>
    </reaction>
</comment>
<protein>
    <recommendedName>
        <fullName evidence="9">Acetylglutamate kinase</fullName>
        <ecNumber evidence="9">2.7.2.8</ecNumber>
    </recommendedName>
    <alternativeName>
        <fullName evidence="9">N-acetyl-L-glutamate 5-phosphotransferase</fullName>
    </alternativeName>
    <alternativeName>
        <fullName evidence="9">NAG kinase</fullName>
        <shortName evidence="9">NAGK</shortName>
    </alternativeName>
</protein>
<reference evidence="11 12" key="1">
    <citation type="submission" date="2017-08" db="EMBL/GenBank/DDBJ databases">
        <title>Aliifodinibius alkalisoli sp. nov., isolated from saline alkaline soil.</title>
        <authorList>
            <person name="Liu D."/>
            <person name="Zhang G."/>
        </authorList>
    </citation>
    <scope>NUCLEOTIDE SEQUENCE [LARGE SCALE GENOMIC DNA]</scope>
    <source>
        <strain evidence="11 12">WN023</strain>
    </source>
</reference>
<keyword evidence="9" id="KW-0963">Cytoplasm</keyword>
<dbReference type="GO" id="GO:0005737">
    <property type="term" value="C:cytoplasm"/>
    <property type="evidence" value="ECO:0007669"/>
    <property type="project" value="UniProtKB-SubCell"/>
</dbReference>
<gene>
    <name evidence="9 11" type="primary">argB</name>
    <name evidence="11" type="ORF">CK503_10625</name>
</gene>
<keyword evidence="3 9" id="KW-0028">Amino-acid biosynthesis</keyword>
<dbReference type="GO" id="GO:0042450">
    <property type="term" value="P:L-arginine biosynthetic process via ornithine"/>
    <property type="evidence" value="ECO:0007669"/>
    <property type="project" value="UniProtKB-UniRule"/>
</dbReference>
<organism evidence="11 12">
    <name type="scientific">Fodinibius salipaludis</name>
    <dbReference type="NCBI Taxonomy" id="2032627"/>
    <lineage>
        <taxon>Bacteria</taxon>
        <taxon>Pseudomonadati</taxon>
        <taxon>Balneolota</taxon>
        <taxon>Balneolia</taxon>
        <taxon>Balneolales</taxon>
        <taxon>Balneolaceae</taxon>
        <taxon>Fodinibius</taxon>
    </lineage>
</organism>
<comment type="similarity">
    <text evidence="9">Belongs to the acetylglutamate kinase family. ArgB subfamily.</text>
</comment>
<dbReference type="InterPro" id="IPR037528">
    <property type="entry name" value="ArgB"/>
</dbReference>
<dbReference type="InterPro" id="IPR036393">
    <property type="entry name" value="AceGlu_kinase-like_sf"/>
</dbReference>
<evidence type="ECO:0000256" key="4">
    <source>
        <dbReference type="ARBA" id="ARBA00022679"/>
    </source>
</evidence>
<dbReference type="InterPro" id="IPR004662">
    <property type="entry name" value="AcgluKinase_fam"/>
</dbReference>
<comment type="pathway">
    <text evidence="1 9">Amino-acid biosynthesis; L-arginine biosynthesis; N(2)-acetyl-L-ornithine from L-glutamate: step 2/4.</text>
</comment>
<dbReference type="CDD" id="cd04238">
    <property type="entry name" value="AAK_NAGK-like"/>
    <property type="match status" value="1"/>
</dbReference>
<dbReference type="Pfam" id="PF00696">
    <property type="entry name" value="AA_kinase"/>
    <property type="match status" value="1"/>
</dbReference>
<dbReference type="UniPathway" id="UPA00068">
    <property type="reaction ID" value="UER00107"/>
</dbReference>
<dbReference type="EC" id="2.7.2.8" evidence="9"/>
<dbReference type="GO" id="GO:0003991">
    <property type="term" value="F:acetylglutamate kinase activity"/>
    <property type="evidence" value="ECO:0007669"/>
    <property type="project" value="UniProtKB-UniRule"/>
</dbReference>
<keyword evidence="2 9" id="KW-0055">Arginine biosynthesis</keyword>
<feature type="binding site" evidence="9">
    <location>
        <begin position="40"/>
        <end position="41"/>
    </location>
    <ligand>
        <name>substrate</name>
    </ligand>
</feature>
<evidence type="ECO:0000256" key="7">
    <source>
        <dbReference type="ARBA" id="ARBA00022840"/>
    </source>
</evidence>
<dbReference type="HAMAP" id="MF_00082">
    <property type="entry name" value="ArgB"/>
    <property type="match status" value="1"/>
</dbReference>
<accession>A0A2A2G7K8</accession>
<evidence type="ECO:0000256" key="3">
    <source>
        <dbReference type="ARBA" id="ARBA00022605"/>
    </source>
</evidence>
<feature type="site" description="Transition state stabilizer" evidence="9">
    <location>
        <position position="8"/>
    </location>
</feature>
<dbReference type="PIRSF" id="PIRSF000728">
    <property type="entry name" value="NAGK"/>
    <property type="match status" value="1"/>
</dbReference>
<dbReference type="Proteomes" id="UP000218831">
    <property type="component" value="Unassembled WGS sequence"/>
</dbReference>
<evidence type="ECO:0000256" key="5">
    <source>
        <dbReference type="ARBA" id="ARBA00022741"/>
    </source>
</evidence>
<evidence type="ECO:0000313" key="12">
    <source>
        <dbReference type="Proteomes" id="UP000218831"/>
    </source>
</evidence>
<evidence type="ECO:0000313" key="11">
    <source>
        <dbReference type="EMBL" id="PAU93601.1"/>
    </source>
</evidence>
<dbReference type="EMBL" id="NSKE01000007">
    <property type="protein sequence ID" value="PAU93601.1"/>
    <property type="molecule type" value="Genomic_DNA"/>
</dbReference>
<keyword evidence="5 9" id="KW-0547">Nucleotide-binding</keyword>
<feature type="domain" description="Aspartate/glutamate/uridylate kinase" evidence="10">
    <location>
        <begin position="6"/>
        <end position="243"/>
    </location>
</feature>
<dbReference type="SUPFAM" id="SSF53633">
    <property type="entry name" value="Carbamate kinase-like"/>
    <property type="match status" value="1"/>
</dbReference>
<dbReference type="InterPro" id="IPR001048">
    <property type="entry name" value="Asp/Glu/Uridylate_kinase"/>
</dbReference>
<dbReference type="OrthoDB" id="9803155at2"/>
<dbReference type="PANTHER" id="PTHR23342:SF0">
    <property type="entry name" value="N-ACETYLGLUTAMATE SYNTHASE, MITOCHONDRIAL"/>
    <property type="match status" value="1"/>
</dbReference>
<comment type="caution">
    <text evidence="11">The sequence shown here is derived from an EMBL/GenBank/DDBJ whole genome shotgun (WGS) entry which is preliminary data.</text>
</comment>
<name>A0A2A2G7K8_9BACT</name>